<sequence length="78" mass="8742">MVKPKRHPYAQSNKMDKYNVAKLSATSEGDREQPGNADPSLGAILEAIRDLKSSLEPKFYAMKLDVNLLQADFRKMSS</sequence>
<reference evidence="1" key="1">
    <citation type="journal article" date="2022" name="bioRxiv">
        <title>Sequencing and chromosome-scale assembly of the giantPleurodeles waltlgenome.</title>
        <authorList>
            <person name="Brown T."/>
            <person name="Elewa A."/>
            <person name="Iarovenko S."/>
            <person name="Subramanian E."/>
            <person name="Araus A.J."/>
            <person name="Petzold A."/>
            <person name="Susuki M."/>
            <person name="Suzuki K.-i.T."/>
            <person name="Hayashi T."/>
            <person name="Toyoda A."/>
            <person name="Oliveira C."/>
            <person name="Osipova E."/>
            <person name="Leigh N.D."/>
            <person name="Simon A."/>
            <person name="Yun M.H."/>
        </authorList>
    </citation>
    <scope>NUCLEOTIDE SEQUENCE</scope>
    <source>
        <strain evidence="1">20211129_DDA</strain>
        <tissue evidence="1">Liver</tissue>
    </source>
</reference>
<accession>A0AAV7SIW6</accession>
<dbReference type="Proteomes" id="UP001066276">
    <property type="component" value="Chromosome 4_2"/>
</dbReference>
<evidence type="ECO:0000313" key="2">
    <source>
        <dbReference type="Proteomes" id="UP001066276"/>
    </source>
</evidence>
<comment type="caution">
    <text evidence="1">The sequence shown here is derived from an EMBL/GenBank/DDBJ whole genome shotgun (WGS) entry which is preliminary data.</text>
</comment>
<dbReference type="EMBL" id="JANPWB010000008">
    <property type="protein sequence ID" value="KAJ1164032.1"/>
    <property type="molecule type" value="Genomic_DNA"/>
</dbReference>
<evidence type="ECO:0000313" key="1">
    <source>
        <dbReference type="EMBL" id="KAJ1164032.1"/>
    </source>
</evidence>
<gene>
    <name evidence="1" type="ORF">NDU88_004479</name>
</gene>
<organism evidence="1 2">
    <name type="scientific">Pleurodeles waltl</name>
    <name type="common">Iberian ribbed newt</name>
    <dbReference type="NCBI Taxonomy" id="8319"/>
    <lineage>
        <taxon>Eukaryota</taxon>
        <taxon>Metazoa</taxon>
        <taxon>Chordata</taxon>
        <taxon>Craniata</taxon>
        <taxon>Vertebrata</taxon>
        <taxon>Euteleostomi</taxon>
        <taxon>Amphibia</taxon>
        <taxon>Batrachia</taxon>
        <taxon>Caudata</taxon>
        <taxon>Salamandroidea</taxon>
        <taxon>Salamandridae</taxon>
        <taxon>Pleurodelinae</taxon>
        <taxon>Pleurodeles</taxon>
    </lineage>
</organism>
<keyword evidence="2" id="KW-1185">Reference proteome</keyword>
<name>A0AAV7SIW6_PLEWA</name>
<dbReference type="AlphaFoldDB" id="A0AAV7SIW6"/>
<proteinExistence type="predicted"/>
<protein>
    <submittedName>
        <fullName evidence="1">Uncharacterized protein</fullName>
    </submittedName>
</protein>